<keyword evidence="2" id="KW-0012">Acyltransferase</keyword>
<gene>
    <name evidence="4" type="ORF">EDC39_10737</name>
</gene>
<evidence type="ECO:0000313" key="5">
    <source>
        <dbReference type="Proteomes" id="UP000324159"/>
    </source>
</evidence>
<protein>
    <submittedName>
        <fullName evidence="4">N-acetylglutamate synthase</fullName>
    </submittedName>
</protein>
<reference evidence="4 5" key="1">
    <citation type="submission" date="2019-07" db="EMBL/GenBank/DDBJ databases">
        <title>Genomic Encyclopedia of Type Strains, Phase IV (KMG-IV): sequencing the most valuable type-strain genomes for metagenomic binning, comparative biology and taxonomic classification.</title>
        <authorList>
            <person name="Goeker M."/>
        </authorList>
    </citation>
    <scope>NUCLEOTIDE SEQUENCE [LARGE SCALE GENOMIC DNA]</scope>
    <source>
        <strain evidence="4 5">SS015</strain>
    </source>
</reference>
<dbReference type="PANTHER" id="PTHR43626:SF4">
    <property type="entry name" value="GCN5-RELATED N-ACETYLTRANSFERASE 2, CHLOROPLASTIC"/>
    <property type="match status" value="1"/>
</dbReference>
<dbReference type="Gene3D" id="3.40.630.30">
    <property type="match status" value="1"/>
</dbReference>
<dbReference type="InterPro" id="IPR016181">
    <property type="entry name" value="Acyl_CoA_acyltransferase"/>
</dbReference>
<evidence type="ECO:0000313" key="4">
    <source>
        <dbReference type="EMBL" id="TYO98242.1"/>
    </source>
</evidence>
<dbReference type="InterPro" id="IPR045039">
    <property type="entry name" value="NSI-like"/>
</dbReference>
<proteinExistence type="predicted"/>
<evidence type="ECO:0000256" key="1">
    <source>
        <dbReference type="ARBA" id="ARBA00022679"/>
    </source>
</evidence>
<evidence type="ECO:0000256" key="2">
    <source>
        <dbReference type="ARBA" id="ARBA00023315"/>
    </source>
</evidence>
<dbReference type="InterPro" id="IPR000182">
    <property type="entry name" value="GNAT_dom"/>
</dbReference>
<keyword evidence="1" id="KW-0808">Transferase</keyword>
<dbReference type="AlphaFoldDB" id="A0A5D3WLU5"/>
<dbReference type="Proteomes" id="UP000324159">
    <property type="component" value="Unassembled WGS sequence"/>
</dbReference>
<dbReference type="SUPFAM" id="SSF55729">
    <property type="entry name" value="Acyl-CoA N-acyltransferases (Nat)"/>
    <property type="match status" value="1"/>
</dbReference>
<dbReference type="PANTHER" id="PTHR43626">
    <property type="entry name" value="ACYL-COA N-ACYLTRANSFERASE"/>
    <property type="match status" value="1"/>
</dbReference>
<dbReference type="NCBIfam" id="NF005840">
    <property type="entry name" value="PRK07757.1"/>
    <property type="match status" value="1"/>
</dbReference>
<dbReference type="GO" id="GO:0008080">
    <property type="term" value="F:N-acetyltransferase activity"/>
    <property type="evidence" value="ECO:0007669"/>
    <property type="project" value="InterPro"/>
</dbReference>
<dbReference type="EMBL" id="VNIB01000007">
    <property type="protein sequence ID" value="TYO98242.1"/>
    <property type="molecule type" value="Genomic_DNA"/>
</dbReference>
<comment type="caution">
    <text evidence="4">The sequence shown here is derived from an EMBL/GenBank/DDBJ whole genome shotgun (WGS) entry which is preliminary data.</text>
</comment>
<accession>A0A5D3WLU5</accession>
<evidence type="ECO:0000259" key="3">
    <source>
        <dbReference type="PROSITE" id="PS51186"/>
    </source>
</evidence>
<dbReference type="RefSeq" id="WP_148896015.1">
    <property type="nucleotide sequence ID" value="NZ_VNIB01000007.1"/>
</dbReference>
<dbReference type="CDD" id="cd04301">
    <property type="entry name" value="NAT_SF"/>
    <property type="match status" value="1"/>
</dbReference>
<dbReference type="PROSITE" id="PS51186">
    <property type="entry name" value="GNAT"/>
    <property type="match status" value="1"/>
</dbReference>
<feature type="domain" description="N-acetyltransferase" evidence="3">
    <location>
        <begin position="1"/>
        <end position="138"/>
    </location>
</feature>
<dbReference type="Pfam" id="PF00583">
    <property type="entry name" value="Acetyltransf_1"/>
    <property type="match status" value="1"/>
</dbReference>
<dbReference type="OrthoDB" id="9793138at2"/>
<dbReference type="GO" id="GO:0005737">
    <property type="term" value="C:cytoplasm"/>
    <property type="evidence" value="ECO:0007669"/>
    <property type="project" value="TreeGrafter"/>
</dbReference>
<name>A0A5D3WLU5_9BACT</name>
<sequence length="158" mass="17429">MVRKAVIADAKVIHGLLNHYAGEGLMLSASLAEVYEYIRSFYVFEQDGAVVGTVRLQICWEDLAEIRSLAVAEEAGGRGVGRSLVLACLDEARELGLRQVFALTYKPDFFARLGFVEIDKSRLPQKIWRDCIKCAKFPECDETAVSIDIDGAVPDGDS</sequence>
<keyword evidence="5" id="KW-1185">Reference proteome</keyword>
<organism evidence="4 5">
    <name type="scientific">Geothermobacter ehrlichii</name>
    <dbReference type="NCBI Taxonomy" id="213224"/>
    <lineage>
        <taxon>Bacteria</taxon>
        <taxon>Pseudomonadati</taxon>
        <taxon>Thermodesulfobacteriota</taxon>
        <taxon>Desulfuromonadia</taxon>
        <taxon>Desulfuromonadales</taxon>
        <taxon>Geothermobacteraceae</taxon>
        <taxon>Geothermobacter</taxon>
    </lineage>
</organism>